<reference evidence="1 2" key="3">
    <citation type="journal article" date="2022" name="Microbiol. Spectr.">
        <title>Folding features and dynamics of 3D genome architecture in plant fungal pathogens.</title>
        <authorList>
            <person name="Xia C."/>
        </authorList>
    </citation>
    <scope>NUCLEOTIDE SEQUENCE [LARGE SCALE GENOMIC DNA]</scope>
    <source>
        <strain evidence="1 2">93-210</strain>
    </source>
</reference>
<proteinExistence type="predicted"/>
<organism evidence="1 2">
    <name type="scientific">Puccinia striiformis f. sp. tritici</name>
    <dbReference type="NCBI Taxonomy" id="168172"/>
    <lineage>
        <taxon>Eukaryota</taxon>
        <taxon>Fungi</taxon>
        <taxon>Dikarya</taxon>
        <taxon>Basidiomycota</taxon>
        <taxon>Pucciniomycotina</taxon>
        <taxon>Pucciniomycetes</taxon>
        <taxon>Pucciniales</taxon>
        <taxon>Pucciniaceae</taxon>
        <taxon>Puccinia</taxon>
    </lineage>
</organism>
<dbReference type="Proteomes" id="UP001060170">
    <property type="component" value="Chromosome 4"/>
</dbReference>
<protein>
    <submittedName>
        <fullName evidence="1">Uncharacterized protein</fullName>
    </submittedName>
</protein>
<dbReference type="EMBL" id="CM045868">
    <property type="protein sequence ID" value="KAI7956921.1"/>
    <property type="molecule type" value="Genomic_DNA"/>
</dbReference>
<gene>
    <name evidence="1" type="ORF">MJO28_004016</name>
</gene>
<accession>A0ACC0EN83</accession>
<evidence type="ECO:0000313" key="1">
    <source>
        <dbReference type="EMBL" id="KAI7956921.1"/>
    </source>
</evidence>
<keyword evidence="2" id="KW-1185">Reference proteome</keyword>
<name>A0ACC0EN83_9BASI</name>
<comment type="caution">
    <text evidence="1">The sequence shown here is derived from an EMBL/GenBank/DDBJ whole genome shotgun (WGS) entry which is preliminary data.</text>
</comment>
<reference evidence="2" key="2">
    <citation type="journal article" date="2018" name="Mol. Plant Microbe Interact.">
        <title>Genome sequence resources for the wheat stripe rust pathogen (Puccinia striiformis f. sp. tritici) and the barley stripe rust pathogen (Puccinia striiformis f. sp. hordei).</title>
        <authorList>
            <person name="Xia C."/>
            <person name="Wang M."/>
            <person name="Yin C."/>
            <person name="Cornejo O.E."/>
            <person name="Hulbert S.H."/>
            <person name="Chen X."/>
        </authorList>
    </citation>
    <scope>NUCLEOTIDE SEQUENCE [LARGE SCALE GENOMIC DNA]</scope>
    <source>
        <strain evidence="2">93-210</strain>
    </source>
</reference>
<sequence length="144" mass="16104">MAVLTEKCVTLLLSPNPRLFIGVKLTFRLIHIERQRLENIKKNQSLLSSLAIKSVGPAANKGQTRPSSSSTSTPTKKRSRPAASTDSLIPAKRHVTRSSVRLGGVTLHPVELQSRLEKQEVDLELERKKKNELNHSDRPFVHLI</sequence>
<reference evidence="2" key="1">
    <citation type="journal article" date="2018" name="BMC Genomics">
        <title>Genomic insights into host adaptation between the wheat stripe rust pathogen (Puccinia striiformis f. sp. tritici) and the barley stripe rust pathogen (Puccinia striiformis f. sp. hordei).</title>
        <authorList>
            <person name="Xia C."/>
            <person name="Wang M."/>
            <person name="Yin C."/>
            <person name="Cornejo O.E."/>
            <person name="Hulbert S.H."/>
            <person name="Chen X."/>
        </authorList>
    </citation>
    <scope>NUCLEOTIDE SEQUENCE [LARGE SCALE GENOMIC DNA]</scope>
    <source>
        <strain evidence="2">93-210</strain>
    </source>
</reference>
<evidence type="ECO:0000313" key="2">
    <source>
        <dbReference type="Proteomes" id="UP001060170"/>
    </source>
</evidence>